<dbReference type="Proteomes" id="UP000366872">
    <property type="component" value="Unassembled WGS sequence"/>
</dbReference>
<keyword evidence="3" id="KW-0812">Transmembrane</keyword>
<evidence type="ECO:0008006" key="6">
    <source>
        <dbReference type="Google" id="ProtNLM"/>
    </source>
</evidence>
<keyword evidence="2" id="KW-0175">Coiled coil</keyword>
<gene>
    <name evidence="4" type="ORF">PDESU_05203</name>
</gene>
<evidence type="ECO:0000256" key="1">
    <source>
        <dbReference type="ARBA" id="ARBA00004196"/>
    </source>
</evidence>
<feature type="transmembrane region" description="Helical" evidence="3">
    <location>
        <begin position="12"/>
        <end position="30"/>
    </location>
</feature>
<feature type="transmembrane region" description="Helical" evidence="3">
    <location>
        <begin position="195"/>
        <end position="213"/>
    </location>
</feature>
<dbReference type="Gene3D" id="1.10.287.470">
    <property type="entry name" value="Helix hairpin bin"/>
    <property type="match status" value="1"/>
</dbReference>
<dbReference type="PANTHER" id="PTHR32347">
    <property type="entry name" value="EFFLUX SYSTEM COMPONENT YKNX-RELATED"/>
    <property type="match status" value="1"/>
</dbReference>
<dbReference type="SUPFAM" id="SSF111369">
    <property type="entry name" value="HlyD-like secretion proteins"/>
    <property type="match status" value="1"/>
</dbReference>
<evidence type="ECO:0000256" key="2">
    <source>
        <dbReference type="ARBA" id="ARBA00023054"/>
    </source>
</evidence>
<dbReference type="Gene3D" id="2.40.50.100">
    <property type="match status" value="1"/>
</dbReference>
<accession>A0A6C2U923</accession>
<name>A0A6C2U923_PONDE</name>
<evidence type="ECO:0000313" key="5">
    <source>
        <dbReference type="Proteomes" id="UP000366872"/>
    </source>
</evidence>
<evidence type="ECO:0000256" key="3">
    <source>
        <dbReference type="SAM" id="Phobius"/>
    </source>
</evidence>
<organism evidence="4 5">
    <name type="scientific">Pontiella desulfatans</name>
    <dbReference type="NCBI Taxonomy" id="2750659"/>
    <lineage>
        <taxon>Bacteria</taxon>
        <taxon>Pseudomonadati</taxon>
        <taxon>Kiritimatiellota</taxon>
        <taxon>Kiritimatiellia</taxon>
        <taxon>Kiritimatiellales</taxon>
        <taxon>Pontiellaceae</taxon>
        <taxon>Pontiella</taxon>
    </lineage>
</organism>
<evidence type="ECO:0000313" key="4">
    <source>
        <dbReference type="EMBL" id="VGO16612.1"/>
    </source>
</evidence>
<protein>
    <recommendedName>
        <fullName evidence="6">Membrane fusion protein biotin-lipoyl like domain-containing protein</fullName>
    </recommendedName>
</protein>
<reference evidence="4 5" key="1">
    <citation type="submission" date="2019-04" db="EMBL/GenBank/DDBJ databases">
        <authorList>
            <person name="Van Vliet M D."/>
        </authorList>
    </citation>
    <scope>NUCLEOTIDE SEQUENCE [LARGE SCALE GENOMIC DNA]</scope>
    <source>
        <strain evidence="4 5">F1</strain>
    </source>
</reference>
<dbReference type="EMBL" id="CAAHFG010000003">
    <property type="protein sequence ID" value="VGO16612.1"/>
    <property type="molecule type" value="Genomic_DNA"/>
</dbReference>
<dbReference type="AlphaFoldDB" id="A0A6C2U923"/>
<dbReference type="GO" id="GO:0030313">
    <property type="term" value="C:cell envelope"/>
    <property type="evidence" value="ECO:0007669"/>
    <property type="project" value="UniProtKB-SubCell"/>
</dbReference>
<dbReference type="RefSeq" id="WP_136082103.1">
    <property type="nucleotide sequence ID" value="NZ_CAAHFG010000003.1"/>
</dbReference>
<comment type="subcellular location">
    <subcellularLocation>
        <location evidence="1">Cell envelope</location>
    </subcellularLocation>
</comment>
<keyword evidence="3" id="KW-1133">Transmembrane helix</keyword>
<keyword evidence="3" id="KW-0472">Membrane</keyword>
<proteinExistence type="predicted"/>
<dbReference type="InterPro" id="IPR050465">
    <property type="entry name" value="UPF0194_transport"/>
</dbReference>
<keyword evidence="5" id="KW-1185">Reference proteome</keyword>
<sequence>MPAKRRYNIKGTNDFLVLAGIFFFLCLWAVKDAWYPSPKVLKKHPLAIEVAFETDGSVGRVNVQEGDSIGEKQVLASLRLDRISADYEEAKNTYTAAKKKFAMRQMAHKNAVKNGASDNGISELEAGVAEAKSAEEVALASVTELRKALDAGELLSPTKGKVKEIRAHTHSMVKAGDTIMVLDPKDHFYLFNKSLAIFSFFAFWIFLAIHVLAR</sequence>